<gene>
    <name evidence="14" type="primary">shiA</name>
    <name evidence="14" type="ORF">AP13_p00960</name>
</gene>
<sequence length="491" mass="51981">MNASSTAAPADAAFRQKMARKAGIASFAGTTVEWYDFYAYGTASALVLGRLFFPSSDPAVGTLAAFASFWVGFLARPLGGVIFGHFGDKFGRKNALVTTMLMMGVCTTAVGLLPTYAQIGVWATLLLVFMRLIQGIAMGGEWGGAVVLASEHAPKGKGILYGAFAQQGSPAGNLLATVVWLVVAMLPDEQFFSWGWRVPFLLSALLVVIGLVIRLSIEESPVMKELMVEKKVVKTPLGELLRRHKAIIVLGIGACIIGVAATYFKSTFSLAWAVDEGYFERDAFLGIITISLVVQFLAQPFGAVIASKISLKKAVSILLIPELLVLPLMFPLIATGNFGLAAAGMAIATLPHSMYYAAMAGILAKSYPAGIRYTGISLSYQMSSTIFAGTTPLVGQWLLNTTGSILSVIALSVVYVALTLFSVIALLRKSEHLATTYGESDSFHQAAPPVREDATTAPAAPASLATVAPEPGIEAPETDTEFPAQKKGHSL</sequence>
<evidence type="ECO:0000256" key="1">
    <source>
        <dbReference type="ARBA" id="ARBA00004651"/>
    </source>
</evidence>
<protein>
    <recommendedName>
        <fullName evidence="10">Putative proline/betaine transporter</fullName>
    </recommendedName>
</protein>
<keyword evidence="14" id="KW-0614">Plasmid</keyword>
<feature type="domain" description="Major facilitator superfamily (MFS) profile" evidence="13">
    <location>
        <begin position="22"/>
        <end position="430"/>
    </location>
</feature>
<evidence type="ECO:0000256" key="3">
    <source>
        <dbReference type="ARBA" id="ARBA00022448"/>
    </source>
</evidence>
<dbReference type="InterPro" id="IPR036259">
    <property type="entry name" value="MFS_trans_sf"/>
</dbReference>
<evidence type="ECO:0000313" key="14">
    <source>
        <dbReference type="EMBL" id="AGY35405.1"/>
    </source>
</evidence>
<evidence type="ECO:0000259" key="13">
    <source>
        <dbReference type="PROSITE" id="PS50850"/>
    </source>
</evidence>
<dbReference type="CDD" id="cd17369">
    <property type="entry name" value="MFS_ShiA_like"/>
    <property type="match status" value="1"/>
</dbReference>
<feature type="compositionally biased region" description="Low complexity" evidence="11">
    <location>
        <begin position="455"/>
        <end position="469"/>
    </location>
</feature>
<evidence type="ECO:0000256" key="12">
    <source>
        <dbReference type="SAM" id="Phobius"/>
    </source>
</evidence>
<dbReference type="InterPro" id="IPR020846">
    <property type="entry name" value="MFS_dom"/>
</dbReference>
<evidence type="ECO:0000256" key="7">
    <source>
        <dbReference type="ARBA" id="ARBA00022989"/>
    </source>
</evidence>
<evidence type="ECO:0000256" key="4">
    <source>
        <dbReference type="ARBA" id="ARBA00022475"/>
    </source>
</evidence>
<comment type="function">
    <text evidence="9">May be a proton symporter involved in the uptake of osmolytes such as proline and glycine betaine.</text>
</comment>
<dbReference type="FunFam" id="1.20.1250.20:FF:000001">
    <property type="entry name" value="Dicarboxylate MFS transporter"/>
    <property type="match status" value="1"/>
</dbReference>
<proteinExistence type="inferred from homology"/>
<dbReference type="EMBL" id="KF577590">
    <property type="protein sequence ID" value="AGY35405.1"/>
    <property type="molecule type" value="Genomic_DNA"/>
</dbReference>
<evidence type="ECO:0000256" key="8">
    <source>
        <dbReference type="ARBA" id="ARBA00023136"/>
    </source>
</evidence>
<feature type="transmembrane region" description="Helical" evidence="12">
    <location>
        <begin position="59"/>
        <end position="83"/>
    </location>
</feature>
<evidence type="ECO:0000256" key="2">
    <source>
        <dbReference type="ARBA" id="ARBA00008240"/>
    </source>
</evidence>
<feature type="transmembrane region" description="Helical" evidence="12">
    <location>
        <begin position="314"/>
        <end position="334"/>
    </location>
</feature>
<comment type="similarity">
    <text evidence="2">Belongs to the major facilitator superfamily. Metabolite:H+ Symporter (MHS) family (TC 2.A.1.6) family.</text>
</comment>
<feature type="transmembrane region" description="Helical" evidence="12">
    <location>
        <begin position="246"/>
        <end position="264"/>
    </location>
</feature>
<dbReference type="InterPro" id="IPR005828">
    <property type="entry name" value="MFS_sugar_transport-like"/>
</dbReference>
<name>U5NZQ7_9MICO</name>
<feature type="transmembrane region" description="Helical" evidence="12">
    <location>
        <begin position="159"/>
        <end position="186"/>
    </location>
</feature>
<evidence type="ECO:0000256" key="6">
    <source>
        <dbReference type="ARBA" id="ARBA00022847"/>
    </source>
</evidence>
<feature type="region of interest" description="Disordered" evidence="11">
    <location>
        <begin position="447"/>
        <end position="491"/>
    </location>
</feature>
<feature type="transmembrane region" description="Helical" evidence="12">
    <location>
        <begin position="340"/>
        <end position="364"/>
    </location>
</feature>
<feature type="transmembrane region" description="Helical" evidence="12">
    <location>
        <begin position="119"/>
        <end position="138"/>
    </location>
</feature>
<dbReference type="Pfam" id="PF00083">
    <property type="entry name" value="Sugar_tr"/>
    <property type="match status" value="1"/>
</dbReference>
<dbReference type="PANTHER" id="PTHR43045:SF2">
    <property type="entry name" value="INNER MEMBRANE METABOLITE TRANSPORT PROTEIN YHJE"/>
    <property type="match status" value="1"/>
</dbReference>
<evidence type="ECO:0000256" key="9">
    <source>
        <dbReference type="ARBA" id="ARBA00037295"/>
    </source>
</evidence>
<evidence type="ECO:0000256" key="10">
    <source>
        <dbReference type="ARBA" id="ARBA00039918"/>
    </source>
</evidence>
<comment type="subcellular location">
    <subcellularLocation>
        <location evidence="1">Cell membrane</location>
        <topology evidence="1">Multi-pass membrane protein</topology>
    </subcellularLocation>
</comment>
<keyword evidence="6" id="KW-0769">Symport</keyword>
<dbReference type="PANTHER" id="PTHR43045">
    <property type="entry name" value="SHIKIMATE TRANSPORTER"/>
    <property type="match status" value="1"/>
</dbReference>
<dbReference type="SUPFAM" id="SSF103473">
    <property type="entry name" value="MFS general substrate transporter"/>
    <property type="match status" value="1"/>
</dbReference>
<feature type="transmembrane region" description="Helical" evidence="12">
    <location>
        <begin position="198"/>
        <end position="217"/>
    </location>
</feature>
<dbReference type="AlphaFoldDB" id="U5NZQ7"/>
<evidence type="ECO:0000256" key="5">
    <source>
        <dbReference type="ARBA" id="ARBA00022692"/>
    </source>
</evidence>
<reference evidence="14" key="1">
    <citation type="journal article" date="2013" name="Genome Announc.">
        <title>Complete Genome Sequence of pAP13, a Large Linear Plasmid of a Brevibacterium Strain Isolated from a Saline Lake at 4,200 Meters above Sea Level in Argentina.</title>
        <authorList>
            <person name="Dib J.R."/>
            <person name="Schuldes J."/>
            <person name="Thurmer A."/>
            <person name="Farias M.E."/>
            <person name="Daniel R."/>
            <person name="Meinhardt F."/>
        </authorList>
    </citation>
    <scope>NUCLEOTIDE SEQUENCE</scope>
    <source>
        <strain evidence="14">Ap13</strain>
        <plasmid evidence="14">pAP13</plasmid>
    </source>
</reference>
<dbReference type="GO" id="GO:0015293">
    <property type="term" value="F:symporter activity"/>
    <property type="evidence" value="ECO:0007669"/>
    <property type="project" value="UniProtKB-KW"/>
</dbReference>
<keyword evidence="8 12" id="KW-0472">Membrane</keyword>
<keyword evidence="4" id="KW-1003">Cell membrane</keyword>
<keyword evidence="7 12" id="KW-1133">Transmembrane helix</keyword>
<dbReference type="PROSITE" id="PS50850">
    <property type="entry name" value="MFS"/>
    <property type="match status" value="1"/>
</dbReference>
<feature type="transmembrane region" description="Helical" evidence="12">
    <location>
        <begin position="284"/>
        <end position="307"/>
    </location>
</feature>
<feature type="transmembrane region" description="Helical" evidence="12">
    <location>
        <begin position="95"/>
        <end position="113"/>
    </location>
</feature>
<evidence type="ECO:0000256" key="11">
    <source>
        <dbReference type="SAM" id="MobiDB-lite"/>
    </source>
</evidence>
<dbReference type="Gene3D" id="1.20.1250.20">
    <property type="entry name" value="MFS general substrate transporter like domains"/>
    <property type="match status" value="2"/>
</dbReference>
<keyword evidence="3" id="KW-0813">Transport</keyword>
<keyword evidence="5 12" id="KW-0812">Transmembrane</keyword>
<accession>U5NZQ7</accession>
<feature type="transmembrane region" description="Helical" evidence="12">
    <location>
        <begin position="376"/>
        <end position="399"/>
    </location>
</feature>
<geneLocation type="plasmid" evidence="14">
    <name>pAP13</name>
</geneLocation>
<feature type="transmembrane region" description="Helical" evidence="12">
    <location>
        <begin position="405"/>
        <end position="427"/>
    </location>
</feature>
<dbReference type="GO" id="GO:0005886">
    <property type="term" value="C:plasma membrane"/>
    <property type="evidence" value="ECO:0007669"/>
    <property type="project" value="UniProtKB-SubCell"/>
</dbReference>
<organism evidence="14">
    <name type="scientific">Brevibacterium sp. Ap13</name>
    <dbReference type="NCBI Taxonomy" id="1406197"/>
    <lineage>
        <taxon>Bacteria</taxon>
        <taxon>Bacillati</taxon>
        <taxon>Actinomycetota</taxon>
        <taxon>Actinomycetes</taxon>
        <taxon>Micrococcales</taxon>
        <taxon>Brevibacteriaceae</taxon>
        <taxon>Brevibacterium</taxon>
    </lineage>
</organism>